<dbReference type="Proteomes" id="UP000183700">
    <property type="component" value="Unassembled WGS sequence"/>
</dbReference>
<dbReference type="Pfam" id="PF00356">
    <property type="entry name" value="LacI"/>
    <property type="match status" value="1"/>
</dbReference>
<dbReference type="PANTHER" id="PTHR30146:SF109">
    <property type="entry name" value="HTH-TYPE TRANSCRIPTIONAL REGULATOR GALS"/>
    <property type="match status" value="1"/>
</dbReference>
<name>A0A1L8SWM9_9ENTE</name>
<comment type="caution">
    <text evidence="5">The sequence shown here is derived from an EMBL/GenBank/DDBJ whole genome shotgun (WGS) entry which is preliminary data.</text>
</comment>
<evidence type="ECO:0000313" key="5">
    <source>
        <dbReference type="EMBL" id="OJG36383.1"/>
    </source>
</evidence>
<dbReference type="Pfam" id="PF13377">
    <property type="entry name" value="Peripla_BP_3"/>
    <property type="match status" value="1"/>
</dbReference>
<dbReference type="InterPro" id="IPR028082">
    <property type="entry name" value="Peripla_BP_I"/>
</dbReference>
<dbReference type="PROSITE" id="PS50932">
    <property type="entry name" value="HTH_LACI_2"/>
    <property type="match status" value="1"/>
</dbReference>
<dbReference type="OrthoDB" id="9784962at2"/>
<dbReference type="CDD" id="cd01392">
    <property type="entry name" value="HTH_LacI"/>
    <property type="match status" value="1"/>
</dbReference>
<dbReference type="SUPFAM" id="SSF53822">
    <property type="entry name" value="Periplasmic binding protein-like I"/>
    <property type="match status" value="1"/>
</dbReference>
<dbReference type="GO" id="GO:0003700">
    <property type="term" value="F:DNA-binding transcription factor activity"/>
    <property type="evidence" value="ECO:0007669"/>
    <property type="project" value="TreeGrafter"/>
</dbReference>
<dbReference type="EMBL" id="JXKM01000003">
    <property type="protein sequence ID" value="OJG36383.1"/>
    <property type="molecule type" value="Genomic_DNA"/>
</dbReference>
<dbReference type="GO" id="GO:0000976">
    <property type="term" value="F:transcription cis-regulatory region binding"/>
    <property type="evidence" value="ECO:0007669"/>
    <property type="project" value="TreeGrafter"/>
</dbReference>
<dbReference type="AlphaFoldDB" id="A0A1L8SWM9"/>
<keyword evidence="3" id="KW-0804">Transcription</keyword>
<reference evidence="5 6" key="1">
    <citation type="submission" date="2014-12" db="EMBL/GenBank/DDBJ databases">
        <title>Draft genome sequences of 29 type strains of Enterococci.</title>
        <authorList>
            <person name="Zhong Z."/>
            <person name="Sun Z."/>
            <person name="Liu W."/>
            <person name="Zhang W."/>
            <person name="Zhang H."/>
        </authorList>
    </citation>
    <scope>NUCLEOTIDE SEQUENCE [LARGE SCALE GENOMIC DNA]</scope>
    <source>
        <strain evidence="5 6">DSM 22802</strain>
    </source>
</reference>
<keyword evidence="2" id="KW-0238">DNA-binding</keyword>
<dbReference type="Gene3D" id="3.40.50.2300">
    <property type="match status" value="2"/>
</dbReference>
<evidence type="ECO:0000256" key="2">
    <source>
        <dbReference type="ARBA" id="ARBA00023125"/>
    </source>
</evidence>
<dbReference type="Gene3D" id="1.10.260.40">
    <property type="entry name" value="lambda repressor-like DNA-binding domains"/>
    <property type="match status" value="1"/>
</dbReference>
<feature type="domain" description="HTH lacI-type" evidence="4">
    <location>
        <begin position="4"/>
        <end position="46"/>
    </location>
</feature>
<evidence type="ECO:0000313" key="6">
    <source>
        <dbReference type="Proteomes" id="UP000183700"/>
    </source>
</evidence>
<sequence>MKCTINDIAKETGYSRNTVSKALKNDPQVSQRTTENIIKKAESMGYFMKEERTKYKIDQGNILFLNINHAKDSQFWSNVLTGIEMVLSETNYQLTIATLSKEDIEEGHLPEAVYSSNTKGIIVVEMNFRPVWDKLLETHLPIVTVDAPKNPNYLIGKCDIVMMENHSNVERITELLIQKGYSDFAFIGDLYSPNTGLGFMERYYAFFNTLKKHELEINSPASILKDTDTIFENFEKIKELLNSMKKVPDVFLCGNDWLAIQLIYALQALGHRVPDDVNVIGFDNIPNSERILPGLTTIDTPKIYLGRKAAHLIMDRLSEPDIPFSISKYSTKLIIRESTNL</sequence>
<dbReference type="PANTHER" id="PTHR30146">
    <property type="entry name" value="LACI-RELATED TRANSCRIPTIONAL REPRESSOR"/>
    <property type="match status" value="1"/>
</dbReference>
<keyword evidence="6" id="KW-1185">Reference proteome</keyword>
<dbReference type="InterPro" id="IPR000843">
    <property type="entry name" value="HTH_LacI"/>
</dbReference>
<dbReference type="SUPFAM" id="SSF47413">
    <property type="entry name" value="lambda repressor-like DNA-binding domains"/>
    <property type="match status" value="1"/>
</dbReference>
<organism evidence="5 6">
    <name type="scientific">Enterococcus devriesei</name>
    <dbReference type="NCBI Taxonomy" id="319970"/>
    <lineage>
        <taxon>Bacteria</taxon>
        <taxon>Bacillati</taxon>
        <taxon>Bacillota</taxon>
        <taxon>Bacilli</taxon>
        <taxon>Lactobacillales</taxon>
        <taxon>Enterococcaceae</taxon>
        <taxon>Enterococcus</taxon>
    </lineage>
</organism>
<dbReference type="STRING" id="319970.RV00_GL001742"/>
<dbReference type="InterPro" id="IPR010982">
    <property type="entry name" value="Lambda_DNA-bd_dom_sf"/>
</dbReference>
<keyword evidence="1" id="KW-0805">Transcription regulation</keyword>
<accession>A0A1L8SWM9</accession>
<gene>
    <name evidence="5" type="ORF">RV00_GL001742</name>
</gene>
<evidence type="ECO:0000259" key="4">
    <source>
        <dbReference type="PROSITE" id="PS50932"/>
    </source>
</evidence>
<proteinExistence type="predicted"/>
<dbReference type="InterPro" id="IPR046335">
    <property type="entry name" value="LacI/GalR-like_sensor"/>
</dbReference>
<protein>
    <recommendedName>
        <fullName evidence="4">HTH lacI-type domain-containing protein</fullName>
    </recommendedName>
</protein>
<evidence type="ECO:0000256" key="3">
    <source>
        <dbReference type="ARBA" id="ARBA00023163"/>
    </source>
</evidence>
<evidence type="ECO:0000256" key="1">
    <source>
        <dbReference type="ARBA" id="ARBA00023015"/>
    </source>
</evidence>
<dbReference type="RefSeq" id="WP_071861618.1">
    <property type="nucleotide sequence ID" value="NZ_JBHLVS010000031.1"/>
</dbReference>